<dbReference type="KEGG" id="msei:MSEDJ_07810"/>
<evidence type="ECO:0000313" key="3">
    <source>
        <dbReference type="Proteomes" id="UP000467193"/>
    </source>
</evidence>
<reference evidence="2 3" key="1">
    <citation type="journal article" date="2019" name="Emerg. Microbes Infect.">
        <title>Comprehensive subspecies identification of 175 nontuberculous mycobacteria species based on 7547 genomic profiles.</title>
        <authorList>
            <person name="Matsumoto Y."/>
            <person name="Kinjo T."/>
            <person name="Motooka D."/>
            <person name="Nabeya D."/>
            <person name="Jung N."/>
            <person name="Uechi K."/>
            <person name="Horii T."/>
            <person name="Iida T."/>
            <person name="Fujita J."/>
            <person name="Nakamura S."/>
        </authorList>
    </citation>
    <scope>NUCLEOTIDE SEQUENCE [LARGE SCALE GENOMIC DNA]</scope>
    <source>
        <strain evidence="2 3">JCM 17899</strain>
    </source>
</reference>
<protein>
    <submittedName>
        <fullName evidence="2">Uncharacterized protein</fullName>
    </submittedName>
</protein>
<dbReference type="Proteomes" id="UP000467193">
    <property type="component" value="Chromosome"/>
</dbReference>
<sequence>MTRLLAAGLLLVAIVEVAVLGVPDRSVIAWAGGAAAAVVLLGLRWYVVREVPDPVDESTSRDPAATLRRWLARTDTLVSRADSTRADWDKHLRPVLARQFELATGQRRSKDATSFHATARMVFGDELWIWVDPDAVATEGRDAPGPGREVLDELLRRLERI</sequence>
<feature type="transmembrane region" description="Helical" evidence="1">
    <location>
        <begin position="27"/>
        <end position="47"/>
    </location>
</feature>
<keyword evidence="1" id="KW-0812">Transmembrane</keyword>
<keyword evidence="3" id="KW-1185">Reference proteome</keyword>
<organism evidence="2 3">
    <name type="scientific">Mycolicibacterium sediminis</name>
    <dbReference type="NCBI Taxonomy" id="1286180"/>
    <lineage>
        <taxon>Bacteria</taxon>
        <taxon>Bacillati</taxon>
        <taxon>Actinomycetota</taxon>
        <taxon>Actinomycetes</taxon>
        <taxon>Mycobacteriales</taxon>
        <taxon>Mycobacteriaceae</taxon>
        <taxon>Mycolicibacterium</taxon>
    </lineage>
</organism>
<proteinExistence type="predicted"/>
<dbReference type="RefSeq" id="WP_163795686.1">
    <property type="nucleotide sequence ID" value="NZ_AP022588.1"/>
</dbReference>
<keyword evidence="1" id="KW-1133">Transmembrane helix</keyword>
<keyword evidence="1" id="KW-0472">Membrane</keyword>
<evidence type="ECO:0000256" key="1">
    <source>
        <dbReference type="SAM" id="Phobius"/>
    </source>
</evidence>
<dbReference type="AlphaFoldDB" id="A0A7I7QK93"/>
<accession>A0A7I7QK93</accession>
<dbReference type="EMBL" id="AP022588">
    <property type="protein sequence ID" value="BBY26685.1"/>
    <property type="molecule type" value="Genomic_DNA"/>
</dbReference>
<evidence type="ECO:0000313" key="2">
    <source>
        <dbReference type="EMBL" id="BBY26685.1"/>
    </source>
</evidence>
<gene>
    <name evidence="2" type="ORF">MSEDJ_07810</name>
</gene>
<name>A0A7I7QK93_9MYCO</name>